<dbReference type="InterPro" id="IPR011527">
    <property type="entry name" value="ABC1_TM_dom"/>
</dbReference>
<feature type="domain" description="ABC transporter" evidence="12">
    <location>
        <begin position="372"/>
        <end position="606"/>
    </location>
</feature>
<evidence type="ECO:0000256" key="2">
    <source>
        <dbReference type="ARBA" id="ARBA00022519"/>
    </source>
</evidence>
<dbReference type="GO" id="GO:0140359">
    <property type="term" value="F:ABC-type transporter activity"/>
    <property type="evidence" value="ECO:0007669"/>
    <property type="project" value="InterPro"/>
</dbReference>
<comment type="subcellular location">
    <subcellularLocation>
        <location evidence="1">Cell inner membrane</location>
        <topology evidence="1">Multi-pass membrane protein</topology>
    </subcellularLocation>
</comment>
<dbReference type="InterPro" id="IPR036640">
    <property type="entry name" value="ABC1_TM_sf"/>
</dbReference>
<keyword evidence="15" id="KW-1185">Reference proteome</keyword>
<dbReference type="PROSITE" id="PS00211">
    <property type="entry name" value="ABC_TRANSPORTER_1"/>
    <property type="match status" value="1"/>
</dbReference>
<dbReference type="InterPro" id="IPR017871">
    <property type="entry name" value="ABC_transporter-like_CS"/>
</dbReference>
<dbReference type="GO" id="GO:0016887">
    <property type="term" value="F:ATP hydrolysis activity"/>
    <property type="evidence" value="ECO:0007669"/>
    <property type="project" value="InterPro"/>
</dbReference>
<keyword evidence="2" id="KW-1003">Cell membrane</keyword>
<evidence type="ECO:0000256" key="7">
    <source>
        <dbReference type="ARBA" id="ARBA00022989"/>
    </source>
</evidence>
<evidence type="ECO:0000256" key="5">
    <source>
        <dbReference type="ARBA" id="ARBA00022840"/>
    </source>
</evidence>
<evidence type="ECO:0000256" key="1">
    <source>
        <dbReference type="ARBA" id="ARBA00004429"/>
    </source>
</evidence>
<evidence type="ECO:0000256" key="6">
    <source>
        <dbReference type="ARBA" id="ARBA00022967"/>
    </source>
</evidence>
<keyword evidence="6" id="KW-1278">Translocase</keyword>
<evidence type="ECO:0000256" key="3">
    <source>
        <dbReference type="ARBA" id="ARBA00022692"/>
    </source>
</evidence>
<dbReference type="PROSITE" id="PS50893">
    <property type="entry name" value="ABC_TRANSPORTER_2"/>
    <property type="match status" value="1"/>
</dbReference>
<evidence type="ECO:0000256" key="8">
    <source>
        <dbReference type="ARBA" id="ARBA00023136"/>
    </source>
</evidence>
<dbReference type="GO" id="GO:0005524">
    <property type="term" value="F:ATP binding"/>
    <property type="evidence" value="ECO:0007669"/>
    <property type="project" value="UniProtKB-KW"/>
</dbReference>
<keyword evidence="7 11" id="KW-1133">Transmembrane helix</keyword>
<name>A0A9X3RGH9_9CORY</name>
<comment type="similarity">
    <text evidence="9">Belongs to the ABC transporter superfamily. Siderophore-Fe(3+) uptake transporter (SIUT) (TC 3.A.1.21) family.</text>
</comment>
<dbReference type="RefSeq" id="WP_269944511.1">
    <property type="nucleotide sequence ID" value="NZ_JAKMUT010000004.1"/>
</dbReference>
<evidence type="ECO:0000256" key="9">
    <source>
        <dbReference type="ARBA" id="ARBA00023455"/>
    </source>
</evidence>
<dbReference type="PANTHER" id="PTHR24221">
    <property type="entry name" value="ATP-BINDING CASSETTE SUB-FAMILY B"/>
    <property type="match status" value="1"/>
</dbReference>
<dbReference type="AlphaFoldDB" id="A0A9X3RGH9"/>
<keyword evidence="8 11" id="KW-0472">Membrane</keyword>
<comment type="caution">
    <text evidence="14">The sequence shown here is derived from an EMBL/GenBank/DDBJ whole genome shotgun (WGS) entry which is preliminary data.</text>
</comment>
<dbReference type="InterPro" id="IPR027417">
    <property type="entry name" value="P-loop_NTPase"/>
</dbReference>
<feature type="transmembrane region" description="Helical" evidence="11">
    <location>
        <begin position="16"/>
        <end position="40"/>
    </location>
</feature>
<accession>A0A9X3RGH9</accession>
<dbReference type="GO" id="GO:0005886">
    <property type="term" value="C:plasma membrane"/>
    <property type="evidence" value="ECO:0007669"/>
    <property type="project" value="UniProtKB-SubCell"/>
</dbReference>
<dbReference type="Proteomes" id="UP001146469">
    <property type="component" value="Unassembled WGS sequence"/>
</dbReference>
<evidence type="ECO:0000313" key="14">
    <source>
        <dbReference type="EMBL" id="MCZ9289776.1"/>
    </source>
</evidence>
<evidence type="ECO:0000256" key="10">
    <source>
        <dbReference type="SAM" id="MobiDB-lite"/>
    </source>
</evidence>
<evidence type="ECO:0000259" key="12">
    <source>
        <dbReference type="PROSITE" id="PS50893"/>
    </source>
</evidence>
<organism evidence="14 15">
    <name type="scientific">Corynebacterium evansiae</name>
    <dbReference type="NCBI Taxonomy" id="2913499"/>
    <lineage>
        <taxon>Bacteria</taxon>
        <taxon>Bacillati</taxon>
        <taxon>Actinomycetota</taxon>
        <taxon>Actinomycetes</taxon>
        <taxon>Mycobacteriales</taxon>
        <taxon>Corynebacteriaceae</taxon>
        <taxon>Corynebacterium</taxon>
    </lineage>
</organism>
<evidence type="ECO:0000256" key="11">
    <source>
        <dbReference type="SAM" id="Phobius"/>
    </source>
</evidence>
<dbReference type="InterPro" id="IPR039421">
    <property type="entry name" value="Type_1_exporter"/>
</dbReference>
<dbReference type="SUPFAM" id="SSF90123">
    <property type="entry name" value="ABC transporter transmembrane region"/>
    <property type="match status" value="1"/>
</dbReference>
<reference evidence="14" key="1">
    <citation type="submission" date="2022-02" db="EMBL/GenBank/DDBJ databases">
        <title>Corynebacterium sp. from urogenital microbiome.</title>
        <authorList>
            <person name="Cappelli E.A."/>
            <person name="Ribeiro T.G."/>
            <person name="Peixe L."/>
        </authorList>
    </citation>
    <scope>NUCLEOTIDE SEQUENCE</scope>
    <source>
        <strain evidence="14">C8Ua_174</strain>
    </source>
</reference>
<dbReference type="Gene3D" id="1.20.1560.10">
    <property type="entry name" value="ABC transporter type 1, transmembrane domain"/>
    <property type="match status" value="1"/>
</dbReference>
<gene>
    <name evidence="14" type="ORF">L8V00_06100</name>
</gene>
<dbReference type="PROSITE" id="PS50929">
    <property type="entry name" value="ABC_TM1F"/>
    <property type="match status" value="1"/>
</dbReference>
<feature type="transmembrane region" description="Helical" evidence="11">
    <location>
        <begin position="173"/>
        <end position="190"/>
    </location>
</feature>
<feature type="transmembrane region" description="Helical" evidence="11">
    <location>
        <begin position="68"/>
        <end position="92"/>
    </location>
</feature>
<feature type="region of interest" description="Disordered" evidence="10">
    <location>
        <begin position="624"/>
        <end position="655"/>
    </location>
</feature>
<dbReference type="EMBL" id="JAKMUT010000004">
    <property type="protein sequence ID" value="MCZ9289776.1"/>
    <property type="molecule type" value="Genomic_DNA"/>
</dbReference>
<feature type="transmembrane region" description="Helical" evidence="11">
    <location>
        <begin position="257"/>
        <end position="276"/>
    </location>
</feature>
<protein>
    <submittedName>
        <fullName evidence="14">ABC transporter ATP-binding protein/permease</fullName>
    </submittedName>
</protein>
<dbReference type="CDD" id="cd07346">
    <property type="entry name" value="ABC_6TM_exporters"/>
    <property type="match status" value="1"/>
</dbReference>
<dbReference type="SMART" id="SM00382">
    <property type="entry name" value="AAA"/>
    <property type="match status" value="1"/>
</dbReference>
<evidence type="ECO:0000256" key="4">
    <source>
        <dbReference type="ARBA" id="ARBA00022741"/>
    </source>
</evidence>
<sequence>MINAFSRILRSTKELWPFYIIVMITSLVTAGLALATPFLVKLATDTIVDTVGGGGASDAAIENATKTVIWLAVGLLAVELANTIIRNIGGWFGDVMAMRMRQILSNRYYAKLLALPQGYYDKQVTGTIISRLDRSILGLTDFIKSFANNFFSMLITVVMILVITAIYYWPLALLLAIIFPMYLYLTMLTSKKWMVWEKEKNEHIDVAQGRFAEVIGQVKVVKSFVSELRELRLFQKHFADTIQLTREQSRWWHFMDVLRMGGMNIIFFAIYLMLFWRTLHGDFTLGDMVLLLQYVVMARQPAGMMSWMVDTAQRAAAGSREYFETMEELEEPSATAPLLEAARPGGPMLVSQEDVDQAVRPQLSAPETGPVIDFDHVSFEYLKGEPVIHEVTFQAAKGDQVALVGESGGGKSTLVNLLLGLYRPTEGQLKVCGKDVADMTAAELRSSVGVVFQEPALFSGTVRENIAYAKPDATDEEIVAVAKRAFAHDFIMHFKDGYDTLIGERGLRLSGGQKQRIAVARAMLKDAPVLILDEATSALDTKAERVVQAGLNELMVGRTTIVIAHRLSTIADVDKIVTLDKGHVCEVGSPAELATSGGIYNELLQLTSSSSAADRARLKRFGFAEPGAEDDEDYGEDYREDYDESFTEQATREQS</sequence>
<dbReference type="InterPro" id="IPR003593">
    <property type="entry name" value="AAA+_ATPase"/>
</dbReference>
<keyword evidence="3 11" id="KW-0812">Transmembrane</keyword>
<feature type="domain" description="ABC transmembrane type-1" evidence="13">
    <location>
        <begin position="20"/>
        <end position="314"/>
    </location>
</feature>
<dbReference type="FunFam" id="3.40.50.300:FF:000218">
    <property type="entry name" value="Multidrug ABC transporter ATP-binding protein"/>
    <property type="match status" value="1"/>
</dbReference>
<dbReference type="Pfam" id="PF00005">
    <property type="entry name" value="ABC_tran"/>
    <property type="match status" value="1"/>
</dbReference>
<dbReference type="PANTHER" id="PTHR24221:SF654">
    <property type="entry name" value="ATP-BINDING CASSETTE SUB-FAMILY B MEMBER 6"/>
    <property type="match status" value="1"/>
</dbReference>
<keyword evidence="2" id="KW-0997">Cell inner membrane</keyword>
<dbReference type="GO" id="GO:0034040">
    <property type="term" value="F:ATPase-coupled lipid transmembrane transporter activity"/>
    <property type="evidence" value="ECO:0007669"/>
    <property type="project" value="TreeGrafter"/>
</dbReference>
<dbReference type="InterPro" id="IPR003439">
    <property type="entry name" value="ABC_transporter-like_ATP-bd"/>
</dbReference>
<keyword evidence="4" id="KW-0547">Nucleotide-binding</keyword>
<dbReference type="Gene3D" id="3.40.50.300">
    <property type="entry name" value="P-loop containing nucleotide triphosphate hydrolases"/>
    <property type="match status" value="1"/>
</dbReference>
<feature type="compositionally biased region" description="Acidic residues" evidence="10">
    <location>
        <begin position="627"/>
        <end position="646"/>
    </location>
</feature>
<evidence type="ECO:0000259" key="13">
    <source>
        <dbReference type="PROSITE" id="PS50929"/>
    </source>
</evidence>
<keyword evidence="5 14" id="KW-0067">ATP-binding</keyword>
<evidence type="ECO:0000313" key="15">
    <source>
        <dbReference type="Proteomes" id="UP001146469"/>
    </source>
</evidence>
<dbReference type="Pfam" id="PF00664">
    <property type="entry name" value="ABC_membrane"/>
    <property type="match status" value="1"/>
</dbReference>
<feature type="transmembrane region" description="Helical" evidence="11">
    <location>
        <begin position="146"/>
        <end position="167"/>
    </location>
</feature>
<proteinExistence type="inferred from homology"/>
<dbReference type="SUPFAM" id="SSF52540">
    <property type="entry name" value="P-loop containing nucleoside triphosphate hydrolases"/>
    <property type="match status" value="1"/>
</dbReference>